<feature type="domain" description="TonB-dependent receptor plug" evidence="15">
    <location>
        <begin position="103"/>
        <end position="200"/>
    </location>
</feature>
<name>A0ABR9YIP8_9PROT</name>
<dbReference type="InterPro" id="IPR000531">
    <property type="entry name" value="Beta-barrel_TonB"/>
</dbReference>
<evidence type="ECO:0000256" key="11">
    <source>
        <dbReference type="ARBA" id="ARBA00023237"/>
    </source>
</evidence>
<dbReference type="SUPFAM" id="SSF56935">
    <property type="entry name" value="Porins"/>
    <property type="match status" value="1"/>
</dbReference>
<organism evidence="16 17">
    <name type="scientific">Gluconobacter potus</name>
    <dbReference type="NCBI Taxonomy" id="2724927"/>
    <lineage>
        <taxon>Bacteria</taxon>
        <taxon>Pseudomonadati</taxon>
        <taxon>Pseudomonadota</taxon>
        <taxon>Alphaproteobacteria</taxon>
        <taxon>Acetobacterales</taxon>
        <taxon>Acetobacteraceae</taxon>
        <taxon>Gluconobacter</taxon>
    </lineage>
</organism>
<dbReference type="InterPro" id="IPR039426">
    <property type="entry name" value="TonB-dep_rcpt-like"/>
</dbReference>
<keyword evidence="11 12" id="KW-0998">Cell outer membrane</keyword>
<feature type="domain" description="TonB-dependent receptor-like beta-barrel" evidence="14">
    <location>
        <begin position="313"/>
        <end position="764"/>
    </location>
</feature>
<evidence type="ECO:0000256" key="10">
    <source>
        <dbReference type="ARBA" id="ARBA00023136"/>
    </source>
</evidence>
<dbReference type="Gene3D" id="2.40.170.20">
    <property type="entry name" value="TonB-dependent receptor, beta-barrel domain"/>
    <property type="match status" value="1"/>
</dbReference>
<protein>
    <submittedName>
        <fullName evidence="16">TonB-dependent receptor plug domain-containing protein</fullName>
    </submittedName>
</protein>
<evidence type="ECO:0000256" key="13">
    <source>
        <dbReference type="RuleBase" id="RU003357"/>
    </source>
</evidence>
<evidence type="ECO:0000256" key="12">
    <source>
        <dbReference type="PROSITE-ProRule" id="PRU01360"/>
    </source>
</evidence>
<dbReference type="Proteomes" id="UP000644588">
    <property type="component" value="Unassembled WGS sequence"/>
</dbReference>
<dbReference type="PROSITE" id="PS52016">
    <property type="entry name" value="TONB_DEPENDENT_REC_3"/>
    <property type="match status" value="1"/>
</dbReference>
<keyword evidence="6" id="KW-0732">Signal</keyword>
<keyword evidence="17" id="KW-1185">Reference proteome</keyword>
<keyword evidence="10 12" id="KW-0472">Membrane</keyword>
<evidence type="ECO:0000256" key="1">
    <source>
        <dbReference type="ARBA" id="ARBA00004571"/>
    </source>
</evidence>
<dbReference type="InterPro" id="IPR012910">
    <property type="entry name" value="Plug_dom"/>
</dbReference>
<proteinExistence type="inferred from homology"/>
<dbReference type="Gene3D" id="2.170.130.10">
    <property type="entry name" value="TonB-dependent receptor, plug domain"/>
    <property type="match status" value="1"/>
</dbReference>
<dbReference type="InterPro" id="IPR036942">
    <property type="entry name" value="Beta-barrel_TonB_sf"/>
</dbReference>
<reference evidence="17" key="1">
    <citation type="submission" date="2020-04" db="EMBL/GenBank/DDBJ databases">
        <title>Description of novel Gluconacetobacter.</title>
        <authorList>
            <person name="Sombolestani A."/>
        </authorList>
    </citation>
    <scope>NUCLEOTIDE SEQUENCE [LARGE SCALE GENOMIC DNA]</scope>
    <source>
        <strain evidence="17">R-71646</strain>
    </source>
</reference>
<reference evidence="16 17" key="2">
    <citation type="submission" date="2020-11" db="EMBL/GenBank/DDBJ databases">
        <title>Description of novel Gluconobacter species.</title>
        <authorList>
            <person name="Cleenwerck I."/>
            <person name="Cnockaert M."/>
            <person name="Borremans W."/>
            <person name="Wieme A.D."/>
            <person name="De Vuyst L."/>
            <person name="Vandamme P."/>
        </authorList>
    </citation>
    <scope>NUCLEOTIDE SEQUENCE [LARGE SCALE GENOMIC DNA]</scope>
    <source>
        <strain evidence="16 17">R-71646</strain>
    </source>
</reference>
<dbReference type="EMBL" id="JABCQF010000001">
    <property type="protein sequence ID" value="MBF0881674.1"/>
    <property type="molecule type" value="Genomic_DNA"/>
</dbReference>
<evidence type="ECO:0000256" key="9">
    <source>
        <dbReference type="ARBA" id="ARBA00023077"/>
    </source>
</evidence>
<evidence type="ECO:0000256" key="3">
    <source>
        <dbReference type="ARBA" id="ARBA00022452"/>
    </source>
</evidence>
<accession>A0ABR9YIP8</accession>
<comment type="caution">
    <text evidence="16">The sequence shown here is derived from an EMBL/GenBank/DDBJ whole genome shotgun (WGS) entry which is preliminary data.</text>
</comment>
<evidence type="ECO:0000256" key="4">
    <source>
        <dbReference type="ARBA" id="ARBA00022496"/>
    </source>
</evidence>
<evidence type="ECO:0000259" key="14">
    <source>
        <dbReference type="Pfam" id="PF00593"/>
    </source>
</evidence>
<keyword evidence="16" id="KW-0675">Receptor</keyword>
<evidence type="ECO:0000256" key="8">
    <source>
        <dbReference type="ARBA" id="ARBA00023065"/>
    </source>
</evidence>
<evidence type="ECO:0000256" key="2">
    <source>
        <dbReference type="ARBA" id="ARBA00022448"/>
    </source>
</evidence>
<keyword evidence="7" id="KW-0408">Iron</keyword>
<keyword evidence="5 12" id="KW-0812">Transmembrane</keyword>
<keyword evidence="2 12" id="KW-0813">Transport</keyword>
<gene>
    <name evidence="16" type="ORF">HKD31_02785</name>
</gene>
<dbReference type="InterPro" id="IPR037066">
    <property type="entry name" value="Plug_dom_sf"/>
</dbReference>
<evidence type="ECO:0000256" key="6">
    <source>
        <dbReference type="ARBA" id="ARBA00022729"/>
    </source>
</evidence>
<evidence type="ECO:0000259" key="15">
    <source>
        <dbReference type="Pfam" id="PF07715"/>
    </source>
</evidence>
<keyword evidence="4" id="KW-0410">Iron transport</keyword>
<dbReference type="Pfam" id="PF07715">
    <property type="entry name" value="Plug"/>
    <property type="match status" value="1"/>
</dbReference>
<evidence type="ECO:0000313" key="16">
    <source>
        <dbReference type="EMBL" id="MBF0881674.1"/>
    </source>
</evidence>
<evidence type="ECO:0000256" key="7">
    <source>
        <dbReference type="ARBA" id="ARBA00023004"/>
    </source>
</evidence>
<comment type="subcellular location">
    <subcellularLocation>
        <location evidence="1 12">Cell outer membrane</location>
        <topology evidence="1 12">Multi-pass membrane protein</topology>
    </subcellularLocation>
</comment>
<comment type="similarity">
    <text evidence="12 13">Belongs to the TonB-dependent receptor family.</text>
</comment>
<dbReference type="PANTHER" id="PTHR32552">
    <property type="entry name" value="FERRICHROME IRON RECEPTOR-RELATED"/>
    <property type="match status" value="1"/>
</dbReference>
<dbReference type="PANTHER" id="PTHR32552:SF89">
    <property type="entry name" value="CATECHOLATE SIDEROPHORE RECEPTOR FIU"/>
    <property type="match status" value="1"/>
</dbReference>
<keyword evidence="3 12" id="KW-1134">Transmembrane beta strand</keyword>
<evidence type="ECO:0000256" key="5">
    <source>
        <dbReference type="ARBA" id="ARBA00022692"/>
    </source>
</evidence>
<evidence type="ECO:0000313" key="17">
    <source>
        <dbReference type="Proteomes" id="UP000644588"/>
    </source>
</evidence>
<keyword evidence="8" id="KW-0406">Ion transport</keyword>
<dbReference type="RefSeq" id="WP_194263682.1">
    <property type="nucleotide sequence ID" value="NZ_JABCQF010000001.1"/>
</dbReference>
<sequence>MRSPLNSLTLPGSTVRRLFQLTGMTLLCSTVLTAPGFAETTTYKPLHNKAGPALKSASKLSKASLKKQALNANASENIHVVAAATSTGVTNTTPGGGLLPPETAAKAQQSVTRDFIAKQAATSNPISLVQYTPGITLSNADAFGQSDQSSFYMRGMGQTSVGYTFEGIPIADPSSYAPFTSEASDTENISKITVQQGVADISSPVYNSVAGAIKQYLSDPESHLGGKVNVSYGNHQLAREFVRFDTGEIGHSGVKAFASYSYGTNAQWLGPGRDRRSHVDAKVMKEWGEGNSARVFMTWTEQSFPFLMSISKSQWKQNGRSAAYYDPTYTPGDVNYYKLNSEERHSVVIGAPLVFNLGHGLTFTSEPYYVHLHGAGNNGQDQAEEGYNGTRPTGNLNIPGAVDGSAAVQAVDNFNQHTAGFNNVLSWKAGHNELQAGYWYNYYNQTEQAPFSVIGPNGTAENFWGKYPIKDQYGDAVMQFNIHLIQQLNSLFLSDTYKMFNDKLTLNAGLKFVMMSYKSTNLIPGDNYNYGRSDAQPLPQISASYQITPHDQIYFDAATAFREPSGILVYGNYWDAGAPQIDLAHSTGLKPEYSISEEIGYRHTGLINITASLFNYNMTNRQSSVTAYTGGRLVSQYINAGGQTSRGAQLAIGLRPWHGLSPYASFQYLHATMDNNLPDGTDYIRSAGKIAINSPAYTANFGLSYDDGHFFANGYMSYVGAQYSTFMNDEKMPAYAIGNATLGYRFKKIWFAKSPQLQVNALNLTDNKYLASGGGAFNAHPVKGVFGSTLKGSSPLYTVGGGFGLVFSMSSGF</sequence>
<keyword evidence="9 13" id="KW-0798">TonB box</keyword>
<dbReference type="Pfam" id="PF00593">
    <property type="entry name" value="TonB_dep_Rec_b-barrel"/>
    <property type="match status" value="1"/>
</dbReference>